<dbReference type="Pfam" id="PF16472">
    <property type="entry name" value="DUF5050"/>
    <property type="match status" value="1"/>
</dbReference>
<feature type="domain" description="Prolow-density lipoprotein receptor-related protein 1-like beta-propeller" evidence="3">
    <location>
        <begin position="124"/>
        <end position="359"/>
    </location>
</feature>
<dbReference type="EMBL" id="DXAY01000027">
    <property type="protein sequence ID" value="HIZ73829.1"/>
    <property type="molecule type" value="Genomic_DNA"/>
</dbReference>
<dbReference type="Proteomes" id="UP000824116">
    <property type="component" value="Unassembled WGS sequence"/>
</dbReference>
<evidence type="ECO:0000313" key="4">
    <source>
        <dbReference type="EMBL" id="HIZ73829.1"/>
    </source>
</evidence>
<sequence length="433" mass="46574">MKKILVLALCAMLGLSGCTVPISSSPSDSSGRDASSDDENSSDLQESDNADGETEAPDESSEPEVPKTEGKLASLASSSAGMVANSGEMKYIAYYCPSFDPGAATQVLTVCTLQYSEEYSREGNLTAVLGADDRVFFSMDDCLYSYSFDDGEQLLASGLSYPELVGLIDGRLYFKVYTDDPSVAEVSLGVYDLDTGEQTTVPLENGWGNVAMTAAGDHLFYIGGRTDVSATPLYEVNLETWEIEQLEAHTVSMAYAENGSLYYLSTDANDTISGTQTLKKRDLLTGDVTDLCQGAADEFGEMLMANGYGAFFRNITESGSIRLSLRDDETGEETVIQSGVSTNYVPDAEGNAFYYSQCPTNSDGEVTSSTVYQYSEAPDAENHADLVSNQSVHTGNILGVGSGSLMVYTREHTDSGDREGYYVEQATIVRYSE</sequence>
<comment type="caution">
    <text evidence="4">The sequence shown here is derived from an EMBL/GenBank/DDBJ whole genome shotgun (WGS) entry which is preliminary data.</text>
</comment>
<evidence type="ECO:0000256" key="1">
    <source>
        <dbReference type="SAM" id="MobiDB-lite"/>
    </source>
</evidence>
<keyword evidence="2" id="KW-0732">Signal</keyword>
<feature type="region of interest" description="Disordered" evidence="1">
    <location>
        <begin position="19"/>
        <end position="72"/>
    </location>
</feature>
<feature type="compositionally biased region" description="Acidic residues" evidence="1">
    <location>
        <begin position="36"/>
        <end position="62"/>
    </location>
</feature>
<dbReference type="SUPFAM" id="SSF69304">
    <property type="entry name" value="Tricorn protease N-terminal domain"/>
    <property type="match status" value="1"/>
</dbReference>
<evidence type="ECO:0000313" key="5">
    <source>
        <dbReference type="Proteomes" id="UP000824116"/>
    </source>
</evidence>
<feature type="signal peptide" evidence="2">
    <location>
        <begin position="1"/>
        <end position="21"/>
    </location>
</feature>
<accession>A0A9D2G693</accession>
<reference evidence="4" key="2">
    <citation type="submission" date="2021-04" db="EMBL/GenBank/DDBJ databases">
        <authorList>
            <person name="Gilroy R."/>
        </authorList>
    </citation>
    <scope>NUCLEOTIDE SEQUENCE</scope>
    <source>
        <strain evidence="4">CHK196-3914</strain>
    </source>
</reference>
<dbReference type="AlphaFoldDB" id="A0A9D2G693"/>
<evidence type="ECO:0000259" key="3">
    <source>
        <dbReference type="Pfam" id="PF16472"/>
    </source>
</evidence>
<gene>
    <name evidence="4" type="ORF">H9723_01100</name>
</gene>
<name>A0A9D2G693_9FIRM</name>
<dbReference type="InterPro" id="IPR032485">
    <property type="entry name" value="LRP1-like_beta_prop"/>
</dbReference>
<protein>
    <submittedName>
        <fullName evidence="4">DUF5050 domain-containing protein</fullName>
    </submittedName>
</protein>
<organism evidence="4 5">
    <name type="scientific">Candidatus Mediterraneibacter stercoravium</name>
    <dbReference type="NCBI Taxonomy" id="2838685"/>
    <lineage>
        <taxon>Bacteria</taxon>
        <taxon>Bacillati</taxon>
        <taxon>Bacillota</taxon>
        <taxon>Clostridia</taxon>
        <taxon>Lachnospirales</taxon>
        <taxon>Lachnospiraceae</taxon>
        <taxon>Mediterraneibacter</taxon>
    </lineage>
</organism>
<evidence type="ECO:0000256" key="2">
    <source>
        <dbReference type="SAM" id="SignalP"/>
    </source>
</evidence>
<reference evidence="4" key="1">
    <citation type="journal article" date="2021" name="PeerJ">
        <title>Extensive microbial diversity within the chicken gut microbiome revealed by metagenomics and culture.</title>
        <authorList>
            <person name="Gilroy R."/>
            <person name="Ravi A."/>
            <person name="Getino M."/>
            <person name="Pursley I."/>
            <person name="Horton D.L."/>
            <person name="Alikhan N.F."/>
            <person name="Baker D."/>
            <person name="Gharbi K."/>
            <person name="Hall N."/>
            <person name="Watson M."/>
            <person name="Adriaenssens E.M."/>
            <person name="Foster-Nyarko E."/>
            <person name="Jarju S."/>
            <person name="Secka A."/>
            <person name="Antonio M."/>
            <person name="Oren A."/>
            <person name="Chaudhuri R.R."/>
            <person name="La Ragione R."/>
            <person name="Hildebrand F."/>
            <person name="Pallen M.J."/>
        </authorList>
    </citation>
    <scope>NUCLEOTIDE SEQUENCE</scope>
    <source>
        <strain evidence="4">CHK196-3914</strain>
    </source>
</reference>
<proteinExistence type="predicted"/>
<dbReference type="PROSITE" id="PS51257">
    <property type="entry name" value="PROKAR_LIPOPROTEIN"/>
    <property type="match status" value="1"/>
</dbReference>
<feature type="chain" id="PRO_5039379977" evidence="2">
    <location>
        <begin position="22"/>
        <end position="433"/>
    </location>
</feature>